<evidence type="ECO:0000256" key="3">
    <source>
        <dbReference type="ARBA" id="ARBA00022448"/>
    </source>
</evidence>
<sequence>MYYIAAVLMSLMLPLLGLFMDPLYSSLMLNANPKITIGTPMVVTMAEEISDRTWYEAILEAVPWILKGVILLGVMFMLLRNLMAYMRIKRIFSRSQRYLDSPVFFGDSFSVPFTFINLIYLPSELRGSSVLPYIVRHEMEHLRGKHFIDLLILNLLKTVQWYNPFAYLLYNDANKNLEYIADKAVLTSHYNSREYQYKLLEVSLPTFVRPICTTFNNNFLKDRIMMMNRKQSSKHIIVRYALIIPVAALLIVGSNVLYAKRSSDNIDSKTVFTPLSEDKVEEQVVAKQSVEEAQPQKKTVIATSAHFPGGEVAMMRFIANNLSYPESAIKKNIQGRVLLSFFVKKDGSISNIKVEKSLTPNLDNEAIACVKKMPKFVPALTKDNRPVESRIFLPISFKLVDSAEVVPEEAPDNQNAEEAFVVVDEQPQFQGGTKALMQYLNKNLVYPKDNKQNGTVIIQFIIKKDGSVANAKVLRSLNKKCDEAALKVIMEMPKWIPGKQDGKPVDVKFTIPVSFMLK</sequence>
<dbReference type="NCBIfam" id="TIGR01352">
    <property type="entry name" value="tonB_Cterm"/>
    <property type="match status" value="2"/>
</dbReference>
<gene>
    <name evidence="12" type="ORF">ACFO3G_07175</name>
</gene>
<feature type="domain" description="TonB C-terminal" evidence="11">
    <location>
        <begin position="309"/>
        <end position="406"/>
    </location>
</feature>
<dbReference type="PROSITE" id="PS52015">
    <property type="entry name" value="TONB_CTD"/>
    <property type="match status" value="2"/>
</dbReference>
<keyword evidence="13" id="KW-1185">Reference proteome</keyword>
<dbReference type="InterPro" id="IPR051045">
    <property type="entry name" value="TonB-dependent_transducer"/>
</dbReference>
<comment type="subcellular location">
    <subcellularLocation>
        <location evidence="1">Cell inner membrane</location>
        <topology evidence="1">Single-pass membrane protein</topology>
        <orientation evidence="1">Periplasmic side</orientation>
    </subcellularLocation>
</comment>
<feature type="transmembrane region" description="Helical" evidence="10">
    <location>
        <begin position="236"/>
        <end position="258"/>
    </location>
</feature>
<evidence type="ECO:0000256" key="6">
    <source>
        <dbReference type="ARBA" id="ARBA00022692"/>
    </source>
</evidence>
<evidence type="ECO:0000259" key="11">
    <source>
        <dbReference type="PROSITE" id="PS52015"/>
    </source>
</evidence>
<dbReference type="RefSeq" id="WP_380079382.1">
    <property type="nucleotide sequence ID" value="NZ_JBHSGO010000195.1"/>
</dbReference>
<keyword evidence="3" id="KW-0813">Transport</keyword>
<evidence type="ECO:0000256" key="9">
    <source>
        <dbReference type="ARBA" id="ARBA00023136"/>
    </source>
</evidence>
<dbReference type="PANTHER" id="PTHR33446">
    <property type="entry name" value="PROTEIN TONB-RELATED"/>
    <property type="match status" value="1"/>
</dbReference>
<comment type="similarity">
    <text evidence="2">Belongs to the TonB family.</text>
</comment>
<dbReference type="Pfam" id="PF05569">
    <property type="entry name" value="Peptidase_M56"/>
    <property type="match status" value="1"/>
</dbReference>
<keyword evidence="6 10" id="KW-0812">Transmembrane</keyword>
<reference evidence="13" key="1">
    <citation type="journal article" date="2019" name="Int. J. Syst. Evol. Microbiol.">
        <title>The Global Catalogue of Microorganisms (GCM) 10K type strain sequencing project: providing services to taxonomists for standard genome sequencing and annotation.</title>
        <authorList>
            <consortium name="The Broad Institute Genomics Platform"/>
            <consortium name="The Broad Institute Genome Sequencing Center for Infectious Disease"/>
            <person name="Wu L."/>
            <person name="Ma J."/>
        </authorList>
    </citation>
    <scope>NUCLEOTIDE SEQUENCE [LARGE SCALE GENOMIC DNA]</scope>
    <source>
        <strain evidence="13">CGMCC 4.7357</strain>
    </source>
</reference>
<evidence type="ECO:0000256" key="1">
    <source>
        <dbReference type="ARBA" id="ARBA00004383"/>
    </source>
</evidence>
<feature type="transmembrane region" description="Helical" evidence="10">
    <location>
        <begin position="61"/>
        <end position="79"/>
    </location>
</feature>
<keyword evidence="9 10" id="KW-0472">Membrane</keyword>
<evidence type="ECO:0000256" key="4">
    <source>
        <dbReference type="ARBA" id="ARBA00022475"/>
    </source>
</evidence>
<dbReference type="InterPro" id="IPR008756">
    <property type="entry name" value="Peptidase_M56"/>
</dbReference>
<dbReference type="PANTHER" id="PTHR33446:SF2">
    <property type="entry name" value="PROTEIN TONB"/>
    <property type="match status" value="1"/>
</dbReference>
<evidence type="ECO:0000256" key="8">
    <source>
        <dbReference type="ARBA" id="ARBA00022989"/>
    </source>
</evidence>
<evidence type="ECO:0000313" key="13">
    <source>
        <dbReference type="Proteomes" id="UP001596020"/>
    </source>
</evidence>
<comment type="caution">
    <text evidence="12">The sequence shown here is derived from an EMBL/GenBank/DDBJ whole genome shotgun (WGS) entry which is preliminary data.</text>
</comment>
<feature type="domain" description="TonB C-terminal" evidence="11">
    <location>
        <begin position="428"/>
        <end position="518"/>
    </location>
</feature>
<dbReference type="InterPro" id="IPR006260">
    <property type="entry name" value="TonB/TolA_C"/>
</dbReference>
<keyword evidence="7" id="KW-0653">Protein transport</keyword>
<evidence type="ECO:0000313" key="12">
    <source>
        <dbReference type="EMBL" id="MFC4666375.1"/>
    </source>
</evidence>
<dbReference type="Pfam" id="PF03544">
    <property type="entry name" value="TonB_C"/>
    <property type="match status" value="2"/>
</dbReference>
<keyword evidence="8 10" id="KW-1133">Transmembrane helix</keyword>
<organism evidence="12 13">
    <name type="scientific">Falsiporphyromonas endometrii</name>
    <dbReference type="NCBI Taxonomy" id="1387297"/>
    <lineage>
        <taxon>Bacteria</taxon>
        <taxon>Pseudomonadati</taxon>
        <taxon>Bacteroidota</taxon>
        <taxon>Bacteroidia</taxon>
        <taxon>Bacteroidales</taxon>
        <taxon>Porphyromonadaceae</taxon>
        <taxon>Falsiporphyromonas</taxon>
    </lineage>
</organism>
<dbReference type="Proteomes" id="UP001596020">
    <property type="component" value="Unassembled WGS sequence"/>
</dbReference>
<name>A0ABV9K856_9PORP</name>
<proteinExistence type="inferred from homology"/>
<dbReference type="CDD" id="cd07341">
    <property type="entry name" value="M56_BlaR1_MecR1_like"/>
    <property type="match status" value="1"/>
</dbReference>
<protein>
    <submittedName>
        <fullName evidence="12">TonB family protein</fullName>
    </submittedName>
</protein>
<evidence type="ECO:0000256" key="2">
    <source>
        <dbReference type="ARBA" id="ARBA00006555"/>
    </source>
</evidence>
<dbReference type="EMBL" id="JBHSGO010000195">
    <property type="protein sequence ID" value="MFC4666375.1"/>
    <property type="molecule type" value="Genomic_DNA"/>
</dbReference>
<evidence type="ECO:0000256" key="10">
    <source>
        <dbReference type="SAM" id="Phobius"/>
    </source>
</evidence>
<dbReference type="InterPro" id="IPR037682">
    <property type="entry name" value="TonB_C"/>
</dbReference>
<evidence type="ECO:0000256" key="7">
    <source>
        <dbReference type="ARBA" id="ARBA00022927"/>
    </source>
</evidence>
<dbReference type="SUPFAM" id="SSF74653">
    <property type="entry name" value="TolA/TonB C-terminal domain"/>
    <property type="match status" value="2"/>
</dbReference>
<keyword evidence="5" id="KW-0997">Cell inner membrane</keyword>
<dbReference type="Gene3D" id="3.30.1150.10">
    <property type="match status" value="2"/>
</dbReference>
<evidence type="ECO:0000256" key="5">
    <source>
        <dbReference type="ARBA" id="ARBA00022519"/>
    </source>
</evidence>
<accession>A0ABV9K856</accession>
<keyword evidence="4" id="KW-1003">Cell membrane</keyword>